<evidence type="ECO:0000313" key="2">
    <source>
        <dbReference type="Proteomes" id="UP001165083"/>
    </source>
</evidence>
<protein>
    <submittedName>
        <fullName evidence="1">Unnamed protein product</fullName>
    </submittedName>
</protein>
<dbReference type="AlphaFoldDB" id="A0A9W6XEG1"/>
<dbReference type="EMBL" id="BSXW01001442">
    <property type="protein sequence ID" value="GMF36815.1"/>
    <property type="molecule type" value="Genomic_DNA"/>
</dbReference>
<evidence type="ECO:0000313" key="1">
    <source>
        <dbReference type="EMBL" id="GMF36815.1"/>
    </source>
</evidence>
<accession>A0A9W6XEG1</accession>
<organism evidence="1 2">
    <name type="scientific">Phytophthora lilii</name>
    <dbReference type="NCBI Taxonomy" id="2077276"/>
    <lineage>
        <taxon>Eukaryota</taxon>
        <taxon>Sar</taxon>
        <taxon>Stramenopiles</taxon>
        <taxon>Oomycota</taxon>
        <taxon>Peronosporomycetes</taxon>
        <taxon>Peronosporales</taxon>
        <taxon>Peronosporaceae</taxon>
        <taxon>Phytophthora</taxon>
    </lineage>
</organism>
<proteinExistence type="predicted"/>
<reference evidence="1" key="1">
    <citation type="submission" date="2023-04" db="EMBL/GenBank/DDBJ databases">
        <title>Phytophthora lilii NBRC 32176.</title>
        <authorList>
            <person name="Ichikawa N."/>
            <person name="Sato H."/>
            <person name="Tonouchi N."/>
        </authorList>
    </citation>
    <scope>NUCLEOTIDE SEQUENCE</scope>
    <source>
        <strain evidence="1">NBRC 32176</strain>
    </source>
</reference>
<sequence>MRRTNLATFSRSSGQRSAILALTGRLSSVSKVALVRTDCLISLHRDGAASVSIEVLLRPLTPRSTAWFDVRRAPPDAARGYVVAVDVLDELVAVRGAEVAPGRRAAPPPEPRRPHPTCASIAANLTLSKGDDPRIKYDTKMSIVIFDAVDKLK</sequence>
<name>A0A9W6XEG1_9STRA</name>
<dbReference type="Proteomes" id="UP001165083">
    <property type="component" value="Unassembled WGS sequence"/>
</dbReference>
<gene>
    <name evidence="1" type="ORF">Plil01_001555100</name>
</gene>
<comment type="caution">
    <text evidence="1">The sequence shown here is derived from an EMBL/GenBank/DDBJ whole genome shotgun (WGS) entry which is preliminary data.</text>
</comment>
<keyword evidence="2" id="KW-1185">Reference proteome</keyword>